<dbReference type="SMART" id="SM00257">
    <property type="entry name" value="LysM"/>
    <property type="match status" value="1"/>
</dbReference>
<organism evidence="6 7">
    <name type="scientific">Staphylotrichum tortipilum</name>
    <dbReference type="NCBI Taxonomy" id="2831512"/>
    <lineage>
        <taxon>Eukaryota</taxon>
        <taxon>Fungi</taxon>
        <taxon>Dikarya</taxon>
        <taxon>Ascomycota</taxon>
        <taxon>Pezizomycotina</taxon>
        <taxon>Sordariomycetes</taxon>
        <taxon>Sordariomycetidae</taxon>
        <taxon>Sordariales</taxon>
        <taxon>Chaetomiaceae</taxon>
        <taxon>Staphylotrichum</taxon>
    </lineage>
</organism>
<dbReference type="PANTHER" id="PTHR34997">
    <property type="entry name" value="AM15"/>
    <property type="match status" value="1"/>
</dbReference>
<comment type="caution">
    <text evidence="6">The sequence shown here is derived from an EMBL/GenBank/DDBJ whole genome shotgun (WGS) entry which is preliminary data.</text>
</comment>
<dbReference type="InterPro" id="IPR036779">
    <property type="entry name" value="LysM_dom_sf"/>
</dbReference>
<dbReference type="CDD" id="cd00118">
    <property type="entry name" value="LysM"/>
    <property type="match status" value="1"/>
</dbReference>
<sequence>MRRVGGFIGPLVLVLSVLLHGVAARNWKRNAIPKYEFDSNTASCAWWLDNDKEGSWTCQGIQDVFAVSMTDFLRWNPSVPSSCDALKVEWSYCLATNEGWRTPAAGSQGTVTVTVPATDAASATVSVTNTVTTTSSVTVGRTVLVSLPVTVQVTVLSSVRITTTATATMTATATVRTTVPTTVPTTVRVTTTVENVVRTTVTTTVTAQGGPTPVPYQPGMVGNCKAFYFVRWGDTCDDIASKFGITTSQLVAWNPQARSDCTKLLAETFCCVRAF</sequence>
<dbReference type="AlphaFoldDB" id="A0AAN6MF59"/>
<name>A0AAN6MF59_9PEZI</name>
<dbReference type="PANTHER" id="PTHR34997:SF1">
    <property type="entry name" value="PEPTIDOGLYCAN-BINDING LYSIN DOMAIN"/>
    <property type="match status" value="1"/>
</dbReference>
<protein>
    <recommendedName>
        <fullName evidence="5">LysM domain-containing protein</fullName>
    </recommendedName>
</protein>
<dbReference type="EMBL" id="MU855756">
    <property type="protein sequence ID" value="KAK3899655.1"/>
    <property type="molecule type" value="Genomic_DNA"/>
</dbReference>
<gene>
    <name evidence="6" type="ORF">C8A05DRAFT_36714</name>
</gene>
<keyword evidence="1" id="KW-0147">Chitin-binding</keyword>
<evidence type="ECO:0000259" key="5">
    <source>
        <dbReference type="PROSITE" id="PS51782"/>
    </source>
</evidence>
<comment type="similarity">
    <text evidence="3">Belongs to the secreted LysM effector family.</text>
</comment>
<dbReference type="GO" id="GO:0008061">
    <property type="term" value="F:chitin binding"/>
    <property type="evidence" value="ECO:0007669"/>
    <property type="project" value="UniProtKB-KW"/>
</dbReference>
<evidence type="ECO:0000256" key="4">
    <source>
        <dbReference type="SAM" id="SignalP"/>
    </source>
</evidence>
<dbReference type="InterPro" id="IPR052210">
    <property type="entry name" value="LysM1-like"/>
</dbReference>
<dbReference type="InterPro" id="IPR018392">
    <property type="entry name" value="LysM"/>
</dbReference>
<reference evidence="6" key="2">
    <citation type="submission" date="2023-05" db="EMBL/GenBank/DDBJ databases">
        <authorList>
            <consortium name="Lawrence Berkeley National Laboratory"/>
            <person name="Steindorff A."/>
            <person name="Hensen N."/>
            <person name="Bonometti L."/>
            <person name="Westerberg I."/>
            <person name="Brannstrom I.O."/>
            <person name="Guillou S."/>
            <person name="Cros-Aarteil S."/>
            <person name="Calhoun S."/>
            <person name="Haridas S."/>
            <person name="Kuo A."/>
            <person name="Mondo S."/>
            <person name="Pangilinan J."/>
            <person name="Riley R."/>
            <person name="Labutti K."/>
            <person name="Andreopoulos B."/>
            <person name="Lipzen A."/>
            <person name="Chen C."/>
            <person name="Yanf M."/>
            <person name="Daum C."/>
            <person name="Ng V."/>
            <person name="Clum A."/>
            <person name="Ohm R."/>
            <person name="Martin F."/>
            <person name="Silar P."/>
            <person name="Natvig D."/>
            <person name="Lalanne C."/>
            <person name="Gautier V."/>
            <person name="Ament-Velasquez S.L."/>
            <person name="Kruys A."/>
            <person name="Hutchinson M.I."/>
            <person name="Powell A.J."/>
            <person name="Barry K."/>
            <person name="Miller A.N."/>
            <person name="Grigoriev I.V."/>
            <person name="Debuchy R."/>
            <person name="Gladieux P."/>
            <person name="Thoren M.H."/>
            <person name="Johannesson H."/>
        </authorList>
    </citation>
    <scope>NUCLEOTIDE SEQUENCE</scope>
    <source>
        <strain evidence="6">CBS 103.79</strain>
    </source>
</reference>
<evidence type="ECO:0000256" key="3">
    <source>
        <dbReference type="ARBA" id="ARBA00044955"/>
    </source>
</evidence>
<reference evidence="6" key="1">
    <citation type="journal article" date="2023" name="Mol. Phylogenet. Evol.">
        <title>Genome-scale phylogeny and comparative genomics of the fungal order Sordariales.</title>
        <authorList>
            <person name="Hensen N."/>
            <person name="Bonometti L."/>
            <person name="Westerberg I."/>
            <person name="Brannstrom I.O."/>
            <person name="Guillou S."/>
            <person name="Cros-Aarteil S."/>
            <person name="Calhoun S."/>
            <person name="Haridas S."/>
            <person name="Kuo A."/>
            <person name="Mondo S."/>
            <person name="Pangilinan J."/>
            <person name="Riley R."/>
            <person name="LaButti K."/>
            <person name="Andreopoulos B."/>
            <person name="Lipzen A."/>
            <person name="Chen C."/>
            <person name="Yan M."/>
            <person name="Daum C."/>
            <person name="Ng V."/>
            <person name="Clum A."/>
            <person name="Steindorff A."/>
            <person name="Ohm R.A."/>
            <person name="Martin F."/>
            <person name="Silar P."/>
            <person name="Natvig D.O."/>
            <person name="Lalanne C."/>
            <person name="Gautier V."/>
            <person name="Ament-Velasquez S.L."/>
            <person name="Kruys A."/>
            <person name="Hutchinson M.I."/>
            <person name="Powell A.J."/>
            <person name="Barry K."/>
            <person name="Miller A.N."/>
            <person name="Grigoriev I.V."/>
            <person name="Debuchy R."/>
            <person name="Gladieux P."/>
            <person name="Hiltunen Thoren M."/>
            <person name="Johannesson H."/>
        </authorList>
    </citation>
    <scope>NUCLEOTIDE SEQUENCE</scope>
    <source>
        <strain evidence="6">CBS 103.79</strain>
    </source>
</reference>
<evidence type="ECO:0000313" key="6">
    <source>
        <dbReference type="EMBL" id="KAK3899655.1"/>
    </source>
</evidence>
<feature type="chain" id="PRO_5043019584" description="LysM domain-containing protein" evidence="4">
    <location>
        <begin position="25"/>
        <end position="275"/>
    </location>
</feature>
<proteinExistence type="inferred from homology"/>
<accession>A0AAN6MF59</accession>
<evidence type="ECO:0000256" key="2">
    <source>
        <dbReference type="ARBA" id="ARBA00023026"/>
    </source>
</evidence>
<keyword evidence="7" id="KW-1185">Reference proteome</keyword>
<dbReference type="Gene3D" id="3.10.350.10">
    <property type="entry name" value="LysM domain"/>
    <property type="match status" value="2"/>
</dbReference>
<dbReference type="Pfam" id="PF01476">
    <property type="entry name" value="LysM"/>
    <property type="match status" value="1"/>
</dbReference>
<dbReference type="SUPFAM" id="SSF54106">
    <property type="entry name" value="LysM domain"/>
    <property type="match status" value="1"/>
</dbReference>
<keyword evidence="4" id="KW-0732">Signal</keyword>
<dbReference type="Proteomes" id="UP001303889">
    <property type="component" value="Unassembled WGS sequence"/>
</dbReference>
<dbReference type="PROSITE" id="PS51782">
    <property type="entry name" value="LYSM"/>
    <property type="match status" value="1"/>
</dbReference>
<evidence type="ECO:0000256" key="1">
    <source>
        <dbReference type="ARBA" id="ARBA00022669"/>
    </source>
</evidence>
<keyword evidence="2" id="KW-0843">Virulence</keyword>
<evidence type="ECO:0000313" key="7">
    <source>
        <dbReference type="Proteomes" id="UP001303889"/>
    </source>
</evidence>
<feature type="signal peptide" evidence="4">
    <location>
        <begin position="1"/>
        <end position="24"/>
    </location>
</feature>
<feature type="domain" description="LysM" evidence="5">
    <location>
        <begin position="226"/>
        <end position="272"/>
    </location>
</feature>